<accession>A0A6J5LHF3</accession>
<organism evidence="1">
    <name type="scientific">uncultured Caudovirales phage</name>
    <dbReference type="NCBI Taxonomy" id="2100421"/>
    <lineage>
        <taxon>Viruses</taxon>
        <taxon>Duplodnaviria</taxon>
        <taxon>Heunggongvirae</taxon>
        <taxon>Uroviricota</taxon>
        <taxon>Caudoviricetes</taxon>
        <taxon>Peduoviridae</taxon>
        <taxon>Maltschvirus</taxon>
        <taxon>Maltschvirus maltsch</taxon>
    </lineage>
</organism>
<sequence length="135" mass="14898">MTQEALKLALEALEANYLLVNGTETHGGLEQCLDGYYSGCFDTDPINKQTEEAITAIKEALAQTQEPVACEHKRTSIWTEDQTGHCNDCGASGRMRFIADTTPPQRTEQNFCSRCGKRTADLTTIHTCTPPQKNT</sequence>
<proteinExistence type="predicted"/>
<reference evidence="1" key="1">
    <citation type="submission" date="2020-04" db="EMBL/GenBank/DDBJ databases">
        <authorList>
            <person name="Chiriac C."/>
            <person name="Salcher M."/>
            <person name="Ghai R."/>
            <person name="Kavagutti S V."/>
        </authorList>
    </citation>
    <scope>NUCLEOTIDE SEQUENCE</scope>
</reference>
<evidence type="ECO:0000313" key="1">
    <source>
        <dbReference type="EMBL" id="CAB4134088.1"/>
    </source>
</evidence>
<gene>
    <name evidence="1" type="ORF">UFOVP267_20</name>
</gene>
<protein>
    <submittedName>
        <fullName evidence="1">Uncharacterized protein</fullName>
    </submittedName>
</protein>
<name>A0A6J5LHF3_9CAUD</name>
<dbReference type="EMBL" id="LR796282">
    <property type="protein sequence ID" value="CAB4134088.1"/>
    <property type="molecule type" value="Genomic_DNA"/>
</dbReference>